<dbReference type="Pfam" id="PF00301">
    <property type="entry name" value="Rubredoxin"/>
    <property type="match status" value="1"/>
</dbReference>
<dbReference type="InterPro" id="IPR024934">
    <property type="entry name" value="Rubredoxin-like_dom"/>
</dbReference>
<dbReference type="Gene3D" id="3.40.50.1220">
    <property type="entry name" value="TPP-binding domain"/>
    <property type="match status" value="1"/>
</dbReference>
<dbReference type="SUPFAM" id="SSF52467">
    <property type="entry name" value="DHS-like NAD/FAD-binding domain"/>
    <property type="match status" value="1"/>
</dbReference>
<feature type="domain" description="Rubredoxin-like" evidence="5">
    <location>
        <begin position="204"/>
        <end position="255"/>
    </location>
</feature>
<dbReference type="PROSITE" id="PS00202">
    <property type="entry name" value="RUBREDOXIN"/>
    <property type="match status" value="1"/>
</dbReference>
<dbReference type="InterPro" id="IPR024935">
    <property type="entry name" value="Rubredoxin_dom"/>
</dbReference>
<name>A0A3E2TTD6_9FIRM</name>
<keyword evidence="3" id="KW-0249">Electron transport</keyword>
<keyword evidence="1" id="KW-0813">Transport</keyword>
<dbReference type="PRINTS" id="PR00163">
    <property type="entry name" value="RUBREDOXIN"/>
</dbReference>
<evidence type="ECO:0000256" key="1">
    <source>
        <dbReference type="ARBA" id="ARBA00022448"/>
    </source>
</evidence>
<dbReference type="RefSeq" id="WP_117526532.1">
    <property type="nucleotide sequence ID" value="NZ_JAQDKA010000003.1"/>
</dbReference>
<dbReference type="AlphaFoldDB" id="A0A3E2TTD6"/>
<dbReference type="GO" id="GO:0009055">
    <property type="term" value="F:electron transfer activity"/>
    <property type="evidence" value="ECO:0007669"/>
    <property type="project" value="InterPro"/>
</dbReference>
<protein>
    <submittedName>
        <fullName evidence="6">Acyl-CoA dehydrogenase</fullName>
    </submittedName>
</protein>
<dbReference type="InterPro" id="IPR029035">
    <property type="entry name" value="DHS-like_NAD/FAD-binding_dom"/>
</dbReference>
<evidence type="ECO:0000256" key="2">
    <source>
        <dbReference type="ARBA" id="ARBA00022723"/>
    </source>
</evidence>
<dbReference type="Pfam" id="PF00766">
    <property type="entry name" value="ETF_alpha"/>
    <property type="match status" value="1"/>
</dbReference>
<keyword evidence="2" id="KW-0479">Metal-binding</keyword>
<dbReference type="InterPro" id="IPR014731">
    <property type="entry name" value="ETF_asu_C"/>
</dbReference>
<evidence type="ECO:0000313" key="7">
    <source>
        <dbReference type="Proteomes" id="UP000260773"/>
    </source>
</evidence>
<dbReference type="GO" id="GO:0033539">
    <property type="term" value="P:fatty acid beta-oxidation using acyl-CoA dehydrogenase"/>
    <property type="evidence" value="ECO:0007669"/>
    <property type="project" value="TreeGrafter"/>
</dbReference>
<organism evidence="6 7">
    <name type="scientific">Coprococcus catus</name>
    <dbReference type="NCBI Taxonomy" id="116085"/>
    <lineage>
        <taxon>Bacteria</taxon>
        <taxon>Bacillati</taxon>
        <taxon>Bacillota</taxon>
        <taxon>Clostridia</taxon>
        <taxon>Lachnospirales</taxon>
        <taxon>Lachnospiraceae</taxon>
        <taxon>Coprococcus</taxon>
    </lineage>
</organism>
<evidence type="ECO:0000256" key="3">
    <source>
        <dbReference type="ARBA" id="ARBA00022982"/>
    </source>
</evidence>
<sequence length="259" mass="28297">MSMNFVNEPTRAWDPKNRLREMINEGSDAANVDKLVELLIMDGFDFSLTADAMTPIDEAERVVSVGMGIAVKSEMYLIENLAQAAGAAMGCSRPAYERLKVLPRERFVGMSGEKFTGTLYIACAISGAQQHLKGIEKAHTVVAINRNEKAPIFRHADYGIVGDIRTILPLLTEKLNSDLPKPDPNAKPAKREMPLYSKTTATADGRYVCMGCGYEYDPEKGDPEAGIEPGTSFEALPEDWICPECGVSKSEMISAVTRG</sequence>
<dbReference type="GO" id="GO:0050660">
    <property type="term" value="F:flavin adenine dinucleotide binding"/>
    <property type="evidence" value="ECO:0007669"/>
    <property type="project" value="InterPro"/>
</dbReference>
<dbReference type="EMBL" id="QVEP01000001">
    <property type="protein sequence ID" value="RGB82464.1"/>
    <property type="molecule type" value="Genomic_DNA"/>
</dbReference>
<dbReference type="PROSITE" id="PS50903">
    <property type="entry name" value="RUBREDOXIN_LIKE"/>
    <property type="match status" value="1"/>
</dbReference>
<gene>
    <name evidence="6" type="ORF">DW070_00555</name>
</gene>
<dbReference type="Gene3D" id="2.20.28.10">
    <property type="match status" value="1"/>
</dbReference>
<dbReference type="Proteomes" id="UP000260773">
    <property type="component" value="Unassembled WGS sequence"/>
</dbReference>
<proteinExistence type="predicted"/>
<evidence type="ECO:0000256" key="4">
    <source>
        <dbReference type="ARBA" id="ARBA00023004"/>
    </source>
</evidence>
<reference evidence="6 7" key="1">
    <citation type="submission" date="2018-08" db="EMBL/GenBank/DDBJ databases">
        <title>A genome reference for cultivated species of the human gut microbiota.</title>
        <authorList>
            <person name="Zou Y."/>
            <person name="Xue W."/>
            <person name="Luo G."/>
        </authorList>
    </citation>
    <scope>NUCLEOTIDE SEQUENCE [LARGE SCALE GENOMIC DNA]</scope>
    <source>
        <strain evidence="6 7">AF45-17</strain>
    </source>
</reference>
<keyword evidence="4" id="KW-0408">Iron</keyword>
<dbReference type="PANTHER" id="PTHR43153">
    <property type="entry name" value="ELECTRON TRANSFER FLAVOPROTEIN ALPHA"/>
    <property type="match status" value="1"/>
</dbReference>
<comment type="caution">
    <text evidence="6">The sequence shown here is derived from an EMBL/GenBank/DDBJ whole genome shotgun (WGS) entry which is preliminary data.</text>
</comment>
<dbReference type="SUPFAM" id="SSF57802">
    <property type="entry name" value="Rubredoxin-like"/>
    <property type="match status" value="1"/>
</dbReference>
<dbReference type="CDD" id="cd00730">
    <property type="entry name" value="rubredoxin"/>
    <property type="match status" value="1"/>
</dbReference>
<dbReference type="InterPro" id="IPR001308">
    <property type="entry name" value="ETF_a/FixB"/>
</dbReference>
<evidence type="ECO:0000313" key="6">
    <source>
        <dbReference type="EMBL" id="RGB82464.1"/>
    </source>
</evidence>
<accession>A0A3E2TTD6</accession>
<dbReference type="FunFam" id="2.20.28.10:FF:000001">
    <property type="entry name" value="Rubredoxin"/>
    <property type="match status" value="1"/>
</dbReference>
<dbReference type="PANTHER" id="PTHR43153:SF1">
    <property type="entry name" value="ELECTRON TRANSFER FLAVOPROTEIN SUBUNIT ALPHA, MITOCHONDRIAL"/>
    <property type="match status" value="1"/>
</dbReference>
<dbReference type="GO" id="GO:0005506">
    <property type="term" value="F:iron ion binding"/>
    <property type="evidence" value="ECO:0007669"/>
    <property type="project" value="InterPro"/>
</dbReference>
<evidence type="ECO:0000259" key="5">
    <source>
        <dbReference type="PROSITE" id="PS50903"/>
    </source>
</evidence>
<dbReference type="InterPro" id="IPR018527">
    <property type="entry name" value="Rubredoxin_Fe_BS"/>
</dbReference>